<reference evidence="1 2" key="1">
    <citation type="submission" date="2018-06" db="EMBL/GenBank/DDBJ databases">
        <authorList>
            <consortium name="Pathogen Informatics"/>
            <person name="Doyle S."/>
        </authorList>
    </citation>
    <scope>NUCLEOTIDE SEQUENCE [LARGE SCALE GENOMIC DNA]</scope>
    <source>
        <strain evidence="1 2">NCTC12112</strain>
    </source>
</reference>
<dbReference type="EMBL" id="LS483487">
    <property type="protein sequence ID" value="SQI99962.1"/>
    <property type="molecule type" value="Genomic_DNA"/>
</dbReference>
<dbReference type="SUPFAM" id="SSF54913">
    <property type="entry name" value="GlnB-like"/>
    <property type="match status" value="2"/>
</dbReference>
<dbReference type="GeneID" id="78454925"/>
<protein>
    <submittedName>
        <fullName evidence="1">Nitrogen regulatory protein P-II</fullName>
    </submittedName>
</protein>
<dbReference type="AlphaFoldDB" id="A0AAX2J8D6"/>
<dbReference type="PROSITE" id="PS51343">
    <property type="entry name" value="PII_GLNB_DOM"/>
    <property type="match status" value="1"/>
</dbReference>
<proteinExistence type="predicted"/>
<dbReference type="Gene3D" id="3.30.70.120">
    <property type="match status" value="2"/>
</dbReference>
<dbReference type="Pfam" id="PF00543">
    <property type="entry name" value="P-II"/>
    <property type="match status" value="1"/>
</dbReference>
<dbReference type="Proteomes" id="UP000249008">
    <property type="component" value="Chromosome 1"/>
</dbReference>
<organism evidence="1 2">
    <name type="scientific">Fusobacterium ulcerans</name>
    <dbReference type="NCBI Taxonomy" id="861"/>
    <lineage>
        <taxon>Bacteria</taxon>
        <taxon>Fusobacteriati</taxon>
        <taxon>Fusobacteriota</taxon>
        <taxon>Fusobacteriia</taxon>
        <taxon>Fusobacteriales</taxon>
        <taxon>Fusobacteriaceae</taxon>
        <taxon>Fusobacterium</taxon>
    </lineage>
</organism>
<dbReference type="InterPro" id="IPR002187">
    <property type="entry name" value="N-reg_PII"/>
</dbReference>
<dbReference type="InterPro" id="IPR011322">
    <property type="entry name" value="N-reg_PII-like_a/b"/>
</dbReference>
<gene>
    <name evidence="1" type="ORF">NCTC12112_00330</name>
</gene>
<dbReference type="RefSeq" id="WP_005979185.1">
    <property type="nucleotide sequence ID" value="NZ_CABKNW010000004.1"/>
</dbReference>
<dbReference type="InterPro" id="IPR015867">
    <property type="entry name" value="N-reg_PII/ATP_PRibTrfase_C"/>
</dbReference>
<name>A0AAX2J8D6_9FUSO</name>
<evidence type="ECO:0000313" key="1">
    <source>
        <dbReference type="EMBL" id="SQI99962.1"/>
    </source>
</evidence>
<dbReference type="GO" id="GO:0006808">
    <property type="term" value="P:regulation of nitrogen utilization"/>
    <property type="evidence" value="ECO:0007669"/>
    <property type="project" value="InterPro"/>
</dbReference>
<sequence>MQNDFMDVELELMYIIVNYGLGSKIIKYAKKFGVTGSTICLGIGTIKNSFLEFLAINESRKEIILMAGERKIIYSTMEELNKKFSFDKPNKGVAFTVPVKEAIGVRGLKEINYNPEESRGVEKSMYNLIVVIVEKGNGEHVVEAANKAGSRGATVINGRGSGIQETSKLFAMDIEPEKEIVMIISQSSLTEKIVSSIRKDLNIDEPGRGVIFVQEVNKACGLY</sequence>
<dbReference type="GO" id="GO:0030234">
    <property type="term" value="F:enzyme regulator activity"/>
    <property type="evidence" value="ECO:0007669"/>
    <property type="project" value="InterPro"/>
</dbReference>
<dbReference type="KEGG" id="ful:C4N20_08890"/>
<dbReference type="SMART" id="SM00938">
    <property type="entry name" value="P-II"/>
    <property type="match status" value="1"/>
</dbReference>
<evidence type="ECO:0000313" key="2">
    <source>
        <dbReference type="Proteomes" id="UP000249008"/>
    </source>
</evidence>
<accession>A0AAX2J8D6</accession>